<evidence type="ECO:0000313" key="1">
    <source>
        <dbReference type="EMBL" id="UPW40904.1"/>
    </source>
</evidence>
<dbReference type="Pfam" id="PF20577">
    <property type="entry name" value="Phage_ORF5"/>
    <property type="match status" value="1"/>
</dbReference>
<reference evidence="1" key="1">
    <citation type="submission" date="2022-02" db="EMBL/GenBank/DDBJ databases">
        <title>Towards deciphering the DNA virus diversity associated with rodent species in the families Cricetidae and Heteromyidae.</title>
        <authorList>
            <person name="Lund M."/>
            <person name="Larsen B.B."/>
            <person name="Gryseels S."/>
            <person name="Kraberger S."/>
            <person name="Rowsey D.M."/>
            <person name="Steger L."/>
            <person name="Yule K.M."/>
            <person name="Upham N.S."/>
            <person name="Worobey M."/>
            <person name="Van Doorslaer K."/>
            <person name="Varsani A."/>
        </authorList>
    </citation>
    <scope>NUCLEOTIDE SEQUENCE</scope>
    <source>
        <strain evidence="1">UA08Rod_6143</strain>
    </source>
</reference>
<name>A0A976R6U5_9VIRU</name>
<dbReference type="InterPro" id="IPR046781">
    <property type="entry name" value="Phage_ORF5"/>
</dbReference>
<sequence>MTLCTIYTLMDVKSAKFGPVMTFANDELAIRSFCAMISSPDKDSLIALYPQDYSLYSLAVYDNDTGEIRPEVAPRLVLTALQGVKRACEDRVARNNIRKMLDDLDNNNNEQSDLVVNNNKN</sequence>
<organism evidence="1">
    <name type="scientific">Sigmofec virus UA08Rod_6143</name>
    <dbReference type="NCBI Taxonomy" id="2929223"/>
    <lineage>
        <taxon>Viruses</taxon>
        <taxon>Monodnaviria</taxon>
        <taxon>Sangervirae</taxon>
        <taxon>Phixviricota</taxon>
        <taxon>Malgrandaviricetes</taxon>
        <taxon>Petitvirales</taxon>
        <taxon>Microviridae</taxon>
    </lineage>
</organism>
<proteinExistence type="predicted"/>
<dbReference type="EMBL" id="OM869516">
    <property type="protein sequence ID" value="UPW40904.1"/>
    <property type="molecule type" value="Genomic_DNA"/>
</dbReference>
<protein>
    <submittedName>
        <fullName evidence="1">Nonstructural protein</fullName>
    </submittedName>
</protein>
<accession>A0A976R6U5</accession>